<evidence type="ECO:0000259" key="7">
    <source>
        <dbReference type="Pfam" id="PF00931"/>
    </source>
</evidence>
<evidence type="ECO:0000313" key="11">
    <source>
        <dbReference type="EMBL" id="WOH09406.1"/>
    </source>
</evidence>
<evidence type="ECO:0000256" key="5">
    <source>
        <dbReference type="ARBA" id="ARBA00022821"/>
    </source>
</evidence>
<keyword evidence="4" id="KW-0547">Nucleotide-binding</keyword>
<name>A0AAF0XMW5_DAUCS</name>
<dbReference type="Gene3D" id="3.80.10.10">
    <property type="entry name" value="Ribonuclease Inhibitor"/>
    <property type="match status" value="4"/>
</dbReference>
<evidence type="ECO:0008006" key="13">
    <source>
        <dbReference type="Google" id="ProtNLM"/>
    </source>
</evidence>
<keyword evidence="2" id="KW-0433">Leucine-rich repeat</keyword>
<sequence length="1164" mass="131775">MGEAIVADLAGGLLGKLVSLAAEEVVQAWNFHEDLETLHQRLESVGALLYDAHNKKLIMSSAKNWFDKLEAVASVANVFMDELSYEVTRRKVENQYKALLDFFIPSKNTLLYHLKVARKIKSIQSSFDKIFKMAVDLGLQPVAYLGSTVQDRDIRSTTSYEDKSIIVGREKDVSYLVHTVCKKHEEDLQVVVVAGMGGQGKTTLARLVFNSNDTINNFPERMWVTVSDDFDYIKILNEMIESLTSKNLGLKIPQGLTNELQKSLKGERFILILDDVWNEESVKWDNLRNSLLQIGGDKGSCILVTTRKQEVIDAMRSCVSYWLEKLSQDESYELFKKIAFSDRGVLETEAFATLGRSMVKRCGGLPLAIKALAGLLYSKKSEQEWLEIQSSETWQSKRVLPSLKLSYDNLPSLSIKQCFAYCSIMPKDSVIYKDELIQIWMALGFLQPPRSTALMEDIGSDYFEILLGNSLLQDEKKDDIGNIISCKMHDLVHDLALEVSEHHAVTVKAGKELSHDCKAVYVRLDNGVSNIKPTILKRAFERVQVLYAGADVILHVLPYLTHLTVLVLNVDYSWDARKLPFSLRKMKYLKHLDISRCDFRLPTDITELYNLQTLRVGNLNQLPTRFSNLINLRHLCIKNISSYGERHVLNGIRRLTSLQTLSYFVVSKDQNCLVGQLGGLKHLRGEVGLHGLDEVKNIEEARKAKLCEKSSILCLELNWGSSGEDSGNEEEVKDKEYNDQDVMEGLEPHPNLKKLKIVGFRGKKFASWITMMLNLVKITFRNCNRCEVLPPLSHLPKLRKILIDGMANVRVVGDDFCSGQSVFPQLEELEIRDCPKLRKILPVCFPSLKQVTFVELPNLEEWEAAVISTGASSQSEFPKLESLEFWRCPRLRKIPNSSFPSLKQLQITHLKSDMILGNMSRNVSLLTSLRLTSIGDGRGYSSSLSSFSNMESLINNSLSLTKLELIDCKGLNCLTLGSSLEYLEIHDCPHLTSIFLVEGSAALNYIGIAKLPPSLLDGGFPQIHSCRLEYLRLGPFSDDWDYMPWPISSSSSSNLIKLDLYGWEKVKSLVPFEQPLFTGYPALTTMSLYNFEGMKALPDSIAKLPSIKELRIWDCHNLESLPTFEESHTLQTLSICECPVLKQRCRKDQGPEWFKIQYVPNVKW</sequence>
<keyword evidence="12" id="KW-1185">Reference proteome</keyword>
<dbReference type="GO" id="GO:0043531">
    <property type="term" value="F:ADP binding"/>
    <property type="evidence" value="ECO:0007669"/>
    <property type="project" value="InterPro"/>
</dbReference>
<feature type="domain" description="Disease resistance N-terminal" evidence="8">
    <location>
        <begin position="13"/>
        <end position="95"/>
    </location>
</feature>
<evidence type="ECO:0000256" key="6">
    <source>
        <dbReference type="ARBA" id="ARBA00022840"/>
    </source>
</evidence>
<gene>
    <name evidence="11" type="ORF">DCAR_0728863</name>
</gene>
<dbReference type="Gene3D" id="1.10.10.10">
    <property type="entry name" value="Winged helix-like DNA-binding domain superfamily/Winged helix DNA-binding domain"/>
    <property type="match status" value="1"/>
</dbReference>
<accession>A0AAF0XMW5</accession>
<dbReference type="SUPFAM" id="SSF52058">
    <property type="entry name" value="L domain-like"/>
    <property type="match status" value="2"/>
</dbReference>
<dbReference type="PRINTS" id="PR00364">
    <property type="entry name" value="DISEASERSIST"/>
</dbReference>
<feature type="domain" description="R13L1/DRL21-like LRR repeat region" evidence="10">
    <location>
        <begin position="675"/>
        <end position="806"/>
    </location>
</feature>
<evidence type="ECO:0000256" key="4">
    <source>
        <dbReference type="ARBA" id="ARBA00022741"/>
    </source>
</evidence>
<dbReference type="Gene3D" id="1.10.8.430">
    <property type="entry name" value="Helical domain of apoptotic protease-activating factors"/>
    <property type="match status" value="1"/>
</dbReference>
<dbReference type="PANTHER" id="PTHR36766">
    <property type="entry name" value="PLANT BROAD-SPECTRUM MILDEW RESISTANCE PROTEIN RPW8"/>
    <property type="match status" value="1"/>
</dbReference>
<feature type="domain" description="Disease resistance protein winged helix" evidence="9">
    <location>
        <begin position="424"/>
        <end position="496"/>
    </location>
</feature>
<dbReference type="InterPro" id="IPR027417">
    <property type="entry name" value="P-loop_NTPase"/>
</dbReference>
<dbReference type="Pfam" id="PF18052">
    <property type="entry name" value="Rx_N"/>
    <property type="match status" value="1"/>
</dbReference>
<dbReference type="Proteomes" id="UP000077755">
    <property type="component" value="Chromosome 7"/>
</dbReference>
<feature type="domain" description="NB-ARC" evidence="7">
    <location>
        <begin position="174"/>
        <end position="342"/>
    </location>
</feature>
<reference evidence="11" key="2">
    <citation type="submission" date="2022-03" db="EMBL/GenBank/DDBJ databases">
        <title>Draft title - Genomic analysis of global carrot germplasm unveils the trajectory of domestication and the origin of high carotenoid orange carrot.</title>
        <authorList>
            <person name="Iorizzo M."/>
            <person name="Ellison S."/>
            <person name="Senalik D."/>
            <person name="Macko-Podgorni A."/>
            <person name="Grzebelus D."/>
            <person name="Bostan H."/>
            <person name="Rolling W."/>
            <person name="Curaba J."/>
            <person name="Simon P."/>
        </authorList>
    </citation>
    <scope>NUCLEOTIDE SEQUENCE</scope>
    <source>
        <tissue evidence="11">Leaf</tissue>
    </source>
</reference>
<evidence type="ECO:0000256" key="1">
    <source>
        <dbReference type="ARBA" id="ARBA00008894"/>
    </source>
</evidence>
<dbReference type="GO" id="GO:0005524">
    <property type="term" value="F:ATP binding"/>
    <property type="evidence" value="ECO:0007669"/>
    <property type="project" value="UniProtKB-KW"/>
</dbReference>
<comment type="similarity">
    <text evidence="1">Belongs to the disease resistance NB-LRR family.</text>
</comment>
<evidence type="ECO:0000259" key="9">
    <source>
        <dbReference type="Pfam" id="PF23559"/>
    </source>
</evidence>
<dbReference type="Pfam" id="PF25019">
    <property type="entry name" value="LRR_R13L1-DRL21"/>
    <property type="match status" value="1"/>
</dbReference>
<keyword evidence="5" id="KW-0611">Plant defense</keyword>
<dbReference type="SUPFAM" id="SSF52540">
    <property type="entry name" value="P-loop containing nucleoside triphosphate hydrolases"/>
    <property type="match status" value="1"/>
</dbReference>
<evidence type="ECO:0000313" key="12">
    <source>
        <dbReference type="Proteomes" id="UP000077755"/>
    </source>
</evidence>
<evidence type="ECO:0000256" key="3">
    <source>
        <dbReference type="ARBA" id="ARBA00022737"/>
    </source>
</evidence>
<evidence type="ECO:0000256" key="2">
    <source>
        <dbReference type="ARBA" id="ARBA00022614"/>
    </source>
</evidence>
<dbReference type="InterPro" id="IPR041118">
    <property type="entry name" value="Rx_N"/>
</dbReference>
<dbReference type="PANTHER" id="PTHR36766:SF70">
    <property type="entry name" value="DISEASE RESISTANCE PROTEIN RGA4"/>
    <property type="match status" value="1"/>
</dbReference>
<dbReference type="EMBL" id="CP093349">
    <property type="protein sequence ID" value="WOH09406.1"/>
    <property type="molecule type" value="Genomic_DNA"/>
</dbReference>
<dbReference type="Gene3D" id="3.40.50.300">
    <property type="entry name" value="P-loop containing nucleotide triphosphate hydrolases"/>
    <property type="match status" value="1"/>
</dbReference>
<dbReference type="InterPro" id="IPR036388">
    <property type="entry name" value="WH-like_DNA-bd_sf"/>
</dbReference>
<organism evidence="11 12">
    <name type="scientific">Daucus carota subsp. sativus</name>
    <name type="common">Carrot</name>
    <dbReference type="NCBI Taxonomy" id="79200"/>
    <lineage>
        <taxon>Eukaryota</taxon>
        <taxon>Viridiplantae</taxon>
        <taxon>Streptophyta</taxon>
        <taxon>Embryophyta</taxon>
        <taxon>Tracheophyta</taxon>
        <taxon>Spermatophyta</taxon>
        <taxon>Magnoliopsida</taxon>
        <taxon>eudicotyledons</taxon>
        <taxon>Gunneridae</taxon>
        <taxon>Pentapetalae</taxon>
        <taxon>asterids</taxon>
        <taxon>campanulids</taxon>
        <taxon>Apiales</taxon>
        <taxon>Apiaceae</taxon>
        <taxon>Apioideae</taxon>
        <taxon>Scandiceae</taxon>
        <taxon>Daucinae</taxon>
        <taxon>Daucus</taxon>
        <taxon>Daucus sect. Daucus</taxon>
    </lineage>
</organism>
<protein>
    <recommendedName>
        <fullName evidence="13">NB-ARC domain-containing protein</fullName>
    </recommendedName>
</protein>
<evidence type="ECO:0000259" key="10">
    <source>
        <dbReference type="Pfam" id="PF25019"/>
    </source>
</evidence>
<dbReference type="Pfam" id="PF00931">
    <property type="entry name" value="NB-ARC"/>
    <property type="match status" value="1"/>
</dbReference>
<keyword evidence="6" id="KW-0067">ATP-binding</keyword>
<dbReference type="GO" id="GO:0051607">
    <property type="term" value="P:defense response to virus"/>
    <property type="evidence" value="ECO:0007669"/>
    <property type="project" value="UniProtKB-ARBA"/>
</dbReference>
<dbReference type="Pfam" id="PF23559">
    <property type="entry name" value="WHD_DRP"/>
    <property type="match status" value="1"/>
</dbReference>
<dbReference type="InterPro" id="IPR002182">
    <property type="entry name" value="NB-ARC"/>
</dbReference>
<dbReference type="InterPro" id="IPR056789">
    <property type="entry name" value="LRR_R13L1-DRL21"/>
</dbReference>
<evidence type="ECO:0000259" key="8">
    <source>
        <dbReference type="Pfam" id="PF18052"/>
    </source>
</evidence>
<dbReference type="InterPro" id="IPR058922">
    <property type="entry name" value="WHD_DRP"/>
</dbReference>
<dbReference type="Gene3D" id="1.20.5.4130">
    <property type="match status" value="1"/>
</dbReference>
<dbReference type="InterPro" id="IPR032675">
    <property type="entry name" value="LRR_dom_sf"/>
</dbReference>
<dbReference type="AlphaFoldDB" id="A0AAF0XMW5"/>
<reference evidence="11" key="1">
    <citation type="journal article" date="2016" name="Nat. Genet.">
        <title>A high-quality carrot genome assembly provides new insights into carotenoid accumulation and asterid genome evolution.</title>
        <authorList>
            <person name="Iorizzo M."/>
            <person name="Ellison S."/>
            <person name="Senalik D."/>
            <person name="Zeng P."/>
            <person name="Satapoomin P."/>
            <person name="Huang J."/>
            <person name="Bowman M."/>
            <person name="Iovene M."/>
            <person name="Sanseverino W."/>
            <person name="Cavagnaro P."/>
            <person name="Yildiz M."/>
            <person name="Macko-Podgorni A."/>
            <person name="Moranska E."/>
            <person name="Grzebelus E."/>
            <person name="Grzebelus D."/>
            <person name="Ashrafi H."/>
            <person name="Zheng Z."/>
            <person name="Cheng S."/>
            <person name="Spooner D."/>
            <person name="Van Deynze A."/>
            <person name="Simon P."/>
        </authorList>
    </citation>
    <scope>NUCLEOTIDE SEQUENCE</scope>
    <source>
        <tissue evidence="11">Leaf</tissue>
    </source>
</reference>
<keyword evidence="3" id="KW-0677">Repeat</keyword>
<dbReference type="FunFam" id="1.10.10.10:FF:000322">
    <property type="entry name" value="Probable disease resistance protein At1g63360"/>
    <property type="match status" value="1"/>
</dbReference>
<dbReference type="InterPro" id="IPR042197">
    <property type="entry name" value="Apaf_helical"/>
</dbReference>
<dbReference type="FunFam" id="3.40.50.300:FF:001091">
    <property type="entry name" value="Probable disease resistance protein At1g61300"/>
    <property type="match status" value="1"/>
</dbReference>
<proteinExistence type="inferred from homology"/>